<dbReference type="EMBL" id="AQGV01000011">
    <property type="protein sequence ID" value="MBE0366979.1"/>
    <property type="molecule type" value="Genomic_DNA"/>
</dbReference>
<organism evidence="1 2">
    <name type="scientific">Pseudoalteromonas aurantia 208</name>
    <dbReference type="NCBI Taxonomy" id="1314867"/>
    <lineage>
        <taxon>Bacteria</taxon>
        <taxon>Pseudomonadati</taxon>
        <taxon>Pseudomonadota</taxon>
        <taxon>Gammaproteobacteria</taxon>
        <taxon>Alteromonadales</taxon>
        <taxon>Pseudoalteromonadaceae</taxon>
        <taxon>Pseudoalteromonas</taxon>
    </lineage>
</organism>
<protein>
    <submittedName>
        <fullName evidence="1">Uncharacterized protein</fullName>
    </submittedName>
</protein>
<keyword evidence="2" id="KW-1185">Reference proteome</keyword>
<dbReference type="Proteomes" id="UP000615755">
    <property type="component" value="Unassembled WGS sequence"/>
</dbReference>
<name>A0ABR9E9G6_9GAMM</name>
<dbReference type="RefSeq" id="WP_192506453.1">
    <property type="nucleotide sequence ID" value="NZ_AQGV01000011.1"/>
</dbReference>
<sequence>MKTMMLFIALLYSATGLAALEKKGLFFQSQGYEVNIGFEGSYTDTTAVAFYIECVAEHSCSSAAFTERVLYDFFSTLKHGGLYEYVWDSDDPCVEPVDSCGSTEVGKGNKKENVKESLERQINFVGKQTKVESSAITELVKYAQSLANLTPNQRPTNTPVYRIVTTKRVGDQVKPILMCKVTESSCEIQNNVTFVHYDNDSIGVSFDYNSGWGEDREIRDSIDTFLERFSYHCQMTYTGQAGSLVGQYVCYLAP</sequence>
<evidence type="ECO:0000313" key="1">
    <source>
        <dbReference type="EMBL" id="MBE0366979.1"/>
    </source>
</evidence>
<reference evidence="1 2" key="1">
    <citation type="submission" date="2015-03" db="EMBL/GenBank/DDBJ databases">
        <title>Genome sequence of Pseudoalteromonas aurantia.</title>
        <authorList>
            <person name="Xie B.-B."/>
            <person name="Rong J.-C."/>
            <person name="Qin Q.-L."/>
            <person name="Zhang Y.-Z."/>
        </authorList>
    </citation>
    <scope>NUCLEOTIDE SEQUENCE [LARGE SCALE GENOMIC DNA]</scope>
    <source>
        <strain evidence="1 2">208</strain>
    </source>
</reference>
<proteinExistence type="predicted"/>
<comment type="caution">
    <text evidence="1">The sequence shown here is derived from an EMBL/GenBank/DDBJ whole genome shotgun (WGS) entry which is preliminary data.</text>
</comment>
<evidence type="ECO:0000313" key="2">
    <source>
        <dbReference type="Proteomes" id="UP000615755"/>
    </source>
</evidence>
<gene>
    <name evidence="1" type="ORF">PAUR_a0259</name>
</gene>
<accession>A0ABR9E9G6</accession>